<organism evidence="2 3">
    <name type="scientific">Rubrobacter radiotolerans</name>
    <name type="common">Arthrobacter radiotolerans</name>
    <dbReference type="NCBI Taxonomy" id="42256"/>
    <lineage>
        <taxon>Bacteria</taxon>
        <taxon>Bacillati</taxon>
        <taxon>Actinomycetota</taxon>
        <taxon>Rubrobacteria</taxon>
        <taxon>Rubrobacterales</taxon>
        <taxon>Rubrobacteraceae</taxon>
        <taxon>Rubrobacter</taxon>
    </lineage>
</organism>
<keyword evidence="3" id="KW-1185">Reference proteome</keyword>
<keyword evidence="1" id="KW-0472">Membrane</keyword>
<gene>
    <name evidence="2" type="ORF">RradSPS_3072</name>
</gene>
<accession>A0A023X8J0</accession>
<feature type="transmembrane region" description="Helical" evidence="1">
    <location>
        <begin position="31"/>
        <end position="52"/>
    </location>
</feature>
<sequence length="182" mass="19238">MSSSSGLLFPAREERATGNHTMSQLGITQALHFWASVVLVLGGVGLVGYFAWSALSDFPPGSTLAYGDRTVTGVTGSYCNYNSCVDVAFTEPPGETLRVPAGETLAFEYGGWATFGVEARAYPADPDGGTNYPTGELNLPVSRGSGIASLSADLPPERRYLLEVLVRAQSGSVSYLFQVETV</sequence>
<dbReference type="AlphaFoldDB" id="A0A023X8J0"/>
<reference evidence="2 3" key="1">
    <citation type="submission" date="2014-03" db="EMBL/GenBank/DDBJ databases">
        <title>Complete genome sequence of the Radio-Resistant Rubrobacter radiotolerans RSPS-4.</title>
        <authorList>
            <person name="Egas C.C."/>
            <person name="Barroso C.C."/>
            <person name="Froufe H.J.C."/>
            <person name="Pacheco J.J."/>
            <person name="Albuquerque L.L."/>
            <person name="da Costa M.M.S."/>
        </authorList>
    </citation>
    <scope>NUCLEOTIDE SEQUENCE [LARGE SCALE GENOMIC DNA]</scope>
    <source>
        <strain evidence="2 3">RSPS-4</strain>
        <plasmid evidence="2 3">2</plasmid>
    </source>
</reference>
<evidence type="ECO:0000313" key="2">
    <source>
        <dbReference type="EMBL" id="AHY48355.1"/>
    </source>
</evidence>
<dbReference type="EMBL" id="CP007516">
    <property type="protein sequence ID" value="AHY48355.1"/>
    <property type="molecule type" value="Genomic_DNA"/>
</dbReference>
<dbReference type="Proteomes" id="UP000025229">
    <property type="component" value="Plasmid 2"/>
</dbReference>
<protein>
    <submittedName>
        <fullName evidence="2">Uncharacterized protein</fullName>
    </submittedName>
</protein>
<dbReference type="HOGENOM" id="CLU_1480973_0_0_11"/>
<geneLocation type="plasmid" evidence="2">
    <name>2</name>
</geneLocation>
<name>A0A023X8J0_RUBRA</name>
<dbReference type="KEGG" id="rrd:RradSPS_3072"/>
<evidence type="ECO:0000313" key="3">
    <source>
        <dbReference type="Proteomes" id="UP000025229"/>
    </source>
</evidence>
<proteinExistence type="predicted"/>
<keyword evidence="2" id="KW-0614">Plasmid</keyword>
<keyword evidence="1" id="KW-1133">Transmembrane helix</keyword>
<evidence type="ECO:0000256" key="1">
    <source>
        <dbReference type="SAM" id="Phobius"/>
    </source>
</evidence>
<keyword evidence="1" id="KW-0812">Transmembrane</keyword>